<gene>
    <name evidence="2" type="ORF">CVLEPA_LOCUS1023</name>
</gene>
<dbReference type="Proteomes" id="UP001642483">
    <property type="component" value="Unassembled WGS sequence"/>
</dbReference>
<evidence type="ECO:0000313" key="3">
    <source>
        <dbReference type="Proteomes" id="UP001642483"/>
    </source>
</evidence>
<sequence length="628" mass="71190">MSFSIRDKQTYALKSMFNLGRGPIRKHLAEPEWKVVIYDQFGQDIISPLLSVADLRELGVTLYLPLHSVRDAIPDVAALYFVIPTEESIGRICQDMHDQLYDNYYFNFISGIPRSKLEDLASAALHANAESQVAKVYDQYVNFVTLEKHLFILKNKVDETSYFSLNKANLKDYEMSSITDSIVESLYSVFVTIGSIPIIRCPTGNAAEVVAEKLDKKLRENLRDTRNSFFTSIPNAMSEGGQPMSSFQRPLLLIVDRSLDLATPLHHTWTYQAMIHDVLDLHLNTVTIQEAPKEGNPARKSHKYNLSQTDKFWQMHMGNPFPEVAEAVQEEIEEYKTHEEEVQRLKAAMGLAGEDGPVDISDNTAKLTSAMSSLPELLEKKRLIDMHTTIATSVLSSIKERKLDEYFEMEEKLMSKTTTDKSVLDFINDPEGGEAEDKMRLFIIYYISQPSNSDINIDQFEQALEAAGCDMAPLKYIKRWRQYVMPSTNTQQQLRGGGTKTIGMFSHLMSTGSQFVMEGVKNLVVKKHNLPITKILDSLMELKSSSDVENYRYFDPKLTRAVDPGVGRSKMPYNDAIVFVVGGGNYIEYHNLMDYVKNKPGKRVSYGCCELLNATEFLQELSLLGKEM</sequence>
<protein>
    <recommendedName>
        <fullName evidence="4">Sec1 family domain-containing protein 1</fullName>
    </recommendedName>
</protein>
<evidence type="ECO:0000313" key="2">
    <source>
        <dbReference type="EMBL" id="CAK8672014.1"/>
    </source>
</evidence>
<dbReference type="InterPro" id="IPR027482">
    <property type="entry name" value="Sec1-like_dom2"/>
</dbReference>
<evidence type="ECO:0000256" key="1">
    <source>
        <dbReference type="ARBA" id="ARBA00009884"/>
    </source>
</evidence>
<accession>A0ABP0EX28</accession>
<dbReference type="InterPro" id="IPR043154">
    <property type="entry name" value="Sec-1-like_dom1"/>
</dbReference>
<keyword evidence="3" id="KW-1185">Reference proteome</keyword>
<dbReference type="SUPFAM" id="SSF56815">
    <property type="entry name" value="Sec1/munc18-like (SM) proteins"/>
    <property type="match status" value="1"/>
</dbReference>
<proteinExistence type="inferred from homology"/>
<dbReference type="InterPro" id="IPR043127">
    <property type="entry name" value="Sec-1-like_dom3a"/>
</dbReference>
<evidence type="ECO:0008006" key="4">
    <source>
        <dbReference type="Google" id="ProtNLM"/>
    </source>
</evidence>
<dbReference type="EMBL" id="CAWYQH010000001">
    <property type="protein sequence ID" value="CAK8672014.1"/>
    <property type="molecule type" value="Genomic_DNA"/>
</dbReference>
<name>A0ABP0EX28_CLALP</name>
<dbReference type="InterPro" id="IPR036045">
    <property type="entry name" value="Sec1-like_sf"/>
</dbReference>
<dbReference type="InterPro" id="IPR001619">
    <property type="entry name" value="Sec1-like"/>
</dbReference>
<dbReference type="Gene3D" id="3.90.830.10">
    <property type="entry name" value="Syntaxin Binding Protein 1, Chain A, domain 2"/>
    <property type="match status" value="1"/>
</dbReference>
<dbReference type="Gene3D" id="3.40.50.1910">
    <property type="match status" value="1"/>
</dbReference>
<dbReference type="PIRSF" id="PIRSF005715">
    <property type="entry name" value="VPS45_Sec1"/>
    <property type="match status" value="1"/>
</dbReference>
<dbReference type="Pfam" id="PF00995">
    <property type="entry name" value="Sec1"/>
    <property type="match status" value="1"/>
</dbReference>
<organism evidence="2 3">
    <name type="scientific">Clavelina lepadiformis</name>
    <name type="common">Light-bulb sea squirt</name>
    <name type="synonym">Ascidia lepadiformis</name>
    <dbReference type="NCBI Taxonomy" id="159417"/>
    <lineage>
        <taxon>Eukaryota</taxon>
        <taxon>Metazoa</taxon>
        <taxon>Chordata</taxon>
        <taxon>Tunicata</taxon>
        <taxon>Ascidiacea</taxon>
        <taxon>Aplousobranchia</taxon>
        <taxon>Clavelinidae</taxon>
        <taxon>Clavelina</taxon>
    </lineage>
</organism>
<reference evidence="2 3" key="1">
    <citation type="submission" date="2024-02" db="EMBL/GenBank/DDBJ databases">
        <authorList>
            <person name="Daric V."/>
            <person name="Darras S."/>
        </authorList>
    </citation>
    <scope>NUCLEOTIDE SEQUENCE [LARGE SCALE GENOMIC DNA]</scope>
</reference>
<dbReference type="Gene3D" id="3.40.50.2060">
    <property type="match status" value="1"/>
</dbReference>
<dbReference type="Gene3D" id="1.25.40.60">
    <property type="match status" value="1"/>
</dbReference>
<dbReference type="PANTHER" id="PTHR11679">
    <property type="entry name" value="VESICLE PROTEIN SORTING-ASSOCIATED"/>
    <property type="match status" value="1"/>
</dbReference>
<comment type="similarity">
    <text evidence="1">Belongs to the STXBP/unc-18/SEC1 family.</text>
</comment>
<comment type="caution">
    <text evidence="2">The sequence shown here is derived from an EMBL/GenBank/DDBJ whole genome shotgun (WGS) entry which is preliminary data.</text>
</comment>